<dbReference type="EMBL" id="BPLR01017609">
    <property type="protein sequence ID" value="GIY92999.1"/>
    <property type="molecule type" value="Genomic_DNA"/>
</dbReference>
<dbReference type="Proteomes" id="UP001054945">
    <property type="component" value="Unassembled WGS sequence"/>
</dbReference>
<accession>A0AAV4XG21</accession>
<organism evidence="1 2">
    <name type="scientific">Caerostris extrusa</name>
    <name type="common">Bark spider</name>
    <name type="synonym">Caerostris bankana</name>
    <dbReference type="NCBI Taxonomy" id="172846"/>
    <lineage>
        <taxon>Eukaryota</taxon>
        <taxon>Metazoa</taxon>
        <taxon>Ecdysozoa</taxon>
        <taxon>Arthropoda</taxon>
        <taxon>Chelicerata</taxon>
        <taxon>Arachnida</taxon>
        <taxon>Araneae</taxon>
        <taxon>Araneomorphae</taxon>
        <taxon>Entelegynae</taxon>
        <taxon>Araneoidea</taxon>
        <taxon>Araneidae</taxon>
        <taxon>Caerostris</taxon>
    </lineage>
</organism>
<name>A0AAV4XG21_CAEEX</name>
<comment type="caution">
    <text evidence="1">The sequence shown here is derived from an EMBL/GenBank/DDBJ whole genome shotgun (WGS) entry which is preliminary data.</text>
</comment>
<keyword evidence="2" id="KW-1185">Reference proteome</keyword>
<protein>
    <submittedName>
        <fullName evidence="1">Uncharacterized protein</fullName>
    </submittedName>
</protein>
<evidence type="ECO:0000313" key="1">
    <source>
        <dbReference type="EMBL" id="GIY92999.1"/>
    </source>
</evidence>
<dbReference type="AlphaFoldDB" id="A0AAV4XG21"/>
<evidence type="ECO:0000313" key="2">
    <source>
        <dbReference type="Proteomes" id="UP001054945"/>
    </source>
</evidence>
<gene>
    <name evidence="1" type="ORF">CEXT_155211</name>
</gene>
<reference evidence="1 2" key="1">
    <citation type="submission" date="2021-06" db="EMBL/GenBank/DDBJ databases">
        <title>Caerostris extrusa draft genome.</title>
        <authorList>
            <person name="Kono N."/>
            <person name="Arakawa K."/>
        </authorList>
    </citation>
    <scope>NUCLEOTIDE SEQUENCE [LARGE SCALE GENOMIC DNA]</scope>
</reference>
<proteinExistence type="predicted"/>
<sequence>MTVHDHYRNKTDVNVFRIALLPTSNNGQSLYHCKRPTRMMGKGGDASDKGRWSLPPRNVFNSHRRGNAVQWQTAAVLAPLSTCGRVWVDREVQFLLGQKSSWRKGTEDCFFF</sequence>